<organism evidence="1 2">
    <name type="scientific">Halomonas kalidii</name>
    <dbReference type="NCBI Taxonomy" id="3043293"/>
    <lineage>
        <taxon>Bacteria</taxon>
        <taxon>Pseudomonadati</taxon>
        <taxon>Pseudomonadota</taxon>
        <taxon>Gammaproteobacteria</taxon>
        <taxon>Oceanospirillales</taxon>
        <taxon>Halomonadaceae</taxon>
        <taxon>Halomonas</taxon>
    </lineage>
</organism>
<proteinExistence type="predicted"/>
<evidence type="ECO:0000313" key="2">
    <source>
        <dbReference type="Proteomes" id="UP001244242"/>
    </source>
</evidence>
<name>A0ABT6VQT7_9GAMM</name>
<protein>
    <submittedName>
        <fullName evidence="1">Uncharacterized protein</fullName>
    </submittedName>
</protein>
<sequence length="102" mass="11671">MLDVFELEDTSKLPILLLFTEVEGECLKIELNLDDSTQESAYRSLKEQLEFSCYSLALIKEENIKNPEGLFAGVSMNKDHRDQWNLFKKGVGIYSAIRSLLP</sequence>
<gene>
    <name evidence="1" type="ORF">QLQ84_21425</name>
</gene>
<reference evidence="1 2" key="1">
    <citation type="submission" date="2023-04" db="EMBL/GenBank/DDBJ databases">
        <title>Halomonas strains isolated from rhizosphere soil.</title>
        <authorList>
            <person name="Xu L."/>
            <person name="Sun J.-Q."/>
        </authorList>
    </citation>
    <scope>NUCLEOTIDE SEQUENCE [LARGE SCALE GENOMIC DNA]</scope>
    <source>
        <strain evidence="1 2">LN1S58</strain>
    </source>
</reference>
<dbReference type="EMBL" id="JASCQO010000055">
    <property type="protein sequence ID" value="MDI5936358.1"/>
    <property type="molecule type" value="Genomic_DNA"/>
</dbReference>
<dbReference type="Proteomes" id="UP001244242">
    <property type="component" value="Unassembled WGS sequence"/>
</dbReference>
<dbReference type="RefSeq" id="WP_282723766.1">
    <property type="nucleotide sequence ID" value="NZ_JASCQO010000055.1"/>
</dbReference>
<comment type="caution">
    <text evidence="1">The sequence shown here is derived from an EMBL/GenBank/DDBJ whole genome shotgun (WGS) entry which is preliminary data.</text>
</comment>
<keyword evidence="2" id="KW-1185">Reference proteome</keyword>
<accession>A0ABT6VQT7</accession>
<evidence type="ECO:0000313" key="1">
    <source>
        <dbReference type="EMBL" id="MDI5936358.1"/>
    </source>
</evidence>